<dbReference type="Proteomes" id="UP001148203">
    <property type="component" value="Unassembled WGS sequence"/>
</dbReference>
<sequence length="89" mass="9623">MHAAMQLRVEGLAALRARTCLATVDLYAMLGKEPPAAAVCFQVVIKGKAFHVVELATGKTQGFRFSHPEAVTFAKQLERIKVRSAGLQA</sequence>
<accession>A0ABT5NXK2</accession>
<gene>
    <name evidence="1" type="ORF">M5G11_20545</name>
</gene>
<dbReference type="EMBL" id="JAMDGY010000071">
    <property type="protein sequence ID" value="MDD0992924.1"/>
    <property type="molecule type" value="Genomic_DNA"/>
</dbReference>
<organism evidence="1 2">
    <name type="scientific">Pseudomonas fontis</name>
    <dbReference type="NCBI Taxonomy" id="2942633"/>
    <lineage>
        <taxon>Bacteria</taxon>
        <taxon>Pseudomonadati</taxon>
        <taxon>Pseudomonadota</taxon>
        <taxon>Gammaproteobacteria</taxon>
        <taxon>Pseudomonadales</taxon>
        <taxon>Pseudomonadaceae</taxon>
        <taxon>Pseudomonas</taxon>
    </lineage>
</organism>
<reference evidence="1 2" key="1">
    <citation type="submission" date="2022-05" db="EMBL/GenBank/DDBJ databases">
        <title>Novel Pseudomonas spp. Isolated from a Rainbow Trout Aquaculture Facility.</title>
        <authorList>
            <person name="Testerman T."/>
            <person name="Graf J."/>
        </authorList>
    </citation>
    <scope>NUCLEOTIDE SEQUENCE [LARGE SCALE GENOMIC DNA]</scope>
    <source>
        <strain evidence="1 2">ID681</strain>
    </source>
</reference>
<proteinExistence type="predicted"/>
<evidence type="ECO:0000313" key="2">
    <source>
        <dbReference type="Proteomes" id="UP001148203"/>
    </source>
</evidence>
<protein>
    <submittedName>
        <fullName evidence="1">Uncharacterized protein</fullName>
    </submittedName>
</protein>
<evidence type="ECO:0000313" key="1">
    <source>
        <dbReference type="EMBL" id="MDD0992924.1"/>
    </source>
</evidence>
<dbReference type="RefSeq" id="WP_273910115.1">
    <property type="nucleotide sequence ID" value="NZ_JAMDGX010000022.1"/>
</dbReference>
<comment type="caution">
    <text evidence="1">The sequence shown here is derived from an EMBL/GenBank/DDBJ whole genome shotgun (WGS) entry which is preliminary data.</text>
</comment>
<keyword evidence="2" id="KW-1185">Reference proteome</keyword>
<name>A0ABT5NXK2_9PSED</name>